<comment type="caution">
    <text evidence="2">The sequence shown here is derived from an EMBL/GenBank/DDBJ whole genome shotgun (WGS) entry which is preliminary data.</text>
</comment>
<evidence type="ECO:0000313" key="2">
    <source>
        <dbReference type="EMBL" id="GFO99514.1"/>
    </source>
</evidence>
<name>A0A8H9KIF7_LACHE</name>
<sequence>MKNIEERYQAFNDGTELQLQNILGCHRDGNAFRFSVWSPKAQKVWLVGDFNHW</sequence>
<dbReference type="Gene3D" id="2.60.40.10">
    <property type="entry name" value="Immunoglobulins"/>
    <property type="match status" value="1"/>
</dbReference>
<dbReference type="EMBL" id="BLYO01000283">
    <property type="protein sequence ID" value="GFO99514.1"/>
    <property type="molecule type" value="Genomic_DNA"/>
</dbReference>
<protein>
    <recommendedName>
        <fullName evidence="1">Glycoside hydrolase family 13 N-terminal domain-containing protein</fullName>
    </recommendedName>
</protein>
<proteinExistence type="predicted"/>
<feature type="domain" description="Glycoside hydrolase family 13 N-terminal" evidence="1">
    <location>
        <begin position="23"/>
        <end position="53"/>
    </location>
</feature>
<gene>
    <name evidence="2" type="ORF">LHEH8_12700</name>
</gene>
<evidence type="ECO:0000259" key="1">
    <source>
        <dbReference type="Pfam" id="PF02922"/>
    </source>
</evidence>
<organism evidence="2 3">
    <name type="scientific">Lactobacillus helveticus</name>
    <name type="common">Lactobacillus suntoryeus</name>
    <dbReference type="NCBI Taxonomy" id="1587"/>
    <lineage>
        <taxon>Bacteria</taxon>
        <taxon>Bacillati</taxon>
        <taxon>Bacillota</taxon>
        <taxon>Bacilli</taxon>
        <taxon>Lactobacillales</taxon>
        <taxon>Lactobacillaceae</taxon>
        <taxon>Lactobacillus</taxon>
    </lineage>
</organism>
<dbReference type="InterPro" id="IPR004193">
    <property type="entry name" value="Glyco_hydro_13_N"/>
</dbReference>
<dbReference type="GO" id="GO:0004553">
    <property type="term" value="F:hydrolase activity, hydrolyzing O-glycosyl compounds"/>
    <property type="evidence" value="ECO:0007669"/>
    <property type="project" value="InterPro"/>
</dbReference>
<dbReference type="Proteomes" id="UP000618094">
    <property type="component" value="Unassembled WGS sequence"/>
</dbReference>
<accession>A0A8H9KIF7</accession>
<reference evidence="2" key="1">
    <citation type="submission" date="2020-07" db="EMBL/GenBank/DDBJ databases">
        <title>Draft genome sequence of Lactobacillus helveticus strain H-8.</title>
        <authorList>
            <person name="Endo A."/>
            <person name="Maeno S."/>
            <person name="Kido Y."/>
        </authorList>
    </citation>
    <scope>NUCLEOTIDE SEQUENCE</scope>
    <source>
        <strain evidence="2">H-8</strain>
    </source>
</reference>
<dbReference type="Pfam" id="PF02922">
    <property type="entry name" value="CBM_48"/>
    <property type="match status" value="1"/>
</dbReference>
<dbReference type="InterPro" id="IPR013783">
    <property type="entry name" value="Ig-like_fold"/>
</dbReference>
<dbReference type="SUPFAM" id="SSF81296">
    <property type="entry name" value="E set domains"/>
    <property type="match status" value="1"/>
</dbReference>
<dbReference type="InterPro" id="IPR014756">
    <property type="entry name" value="Ig_E-set"/>
</dbReference>
<dbReference type="GO" id="GO:0005975">
    <property type="term" value="P:carbohydrate metabolic process"/>
    <property type="evidence" value="ECO:0007669"/>
    <property type="project" value="InterPro"/>
</dbReference>
<dbReference type="AlphaFoldDB" id="A0A8H9KIF7"/>
<evidence type="ECO:0000313" key="3">
    <source>
        <dbReference type="Proteomes" id="UP000618094"/>
    </source>
</evidence>